<evidence type="ECO:0000313" key="2">
    <source>
        <dbReference type="EMBL" id="UGS33916.1"/>
    </source>
</evidence>
<name>A0A9E7BWS9_9ACTN</name>
<proteinExistence type="predicted"/>
<evidence type="ECO:0000259" key="1">
    <source>
        <dbReference type="PROSITE" id="PS51819"/>
    </source>
</evidence>
<dbReference type="PROSITE" id="PS51819">
    <property type="entry name" value="VOC"/>
    <property type="match status" value="1"/>
</dbReference>
<dbReference type="KEGG" id="sbae:DSM104329_00283"/>
<sequence>MGTDTHLISGVDFVPISSKDVVAAAEFYGRTLGLERAVYLPDRGFAEFDTGNLTIGIIDGERMGIGHHVSRNALALHVDDVAAARATLEGRGVPFQGETMDTGVCHMAFFTDPDGNALMLHHRYAPRRTEGDG</sequence>
<dbReference type="Pfam" id="PF00903">
    <property type="entry name" value="Glyoxalase"/>
    <property type="match status" value="1"/>
</dbReference>
<dbReference type="PANTHER" id="PTHR33993">
    <property type="entry name" value="GLYOXALASE-RELATED"/>
    <property type="match status" value="1"/>
</dbReference>
<dbReference type="Proteomes" id="UP001162834">
    <property type="component" value="Chromosome"/>
</dbReference>
<dbReference type="InterPro" id="IPR037523">
    <property type="entry name" value="VOC_core"/>
</dbReference>
<dbReference type="AlphaFoldDB" id="A0A9E7BWS9"/>
<gene>
    <name evidence="2" type="ORF">DSM104329_00283</name>
</gene>
<dbReference type="SUPFAM" id="SSF54593">
    <property type="entry name" value="Glyoxalase/Bleomycin resistance protein/Dihydroxybiphenyl dioxygenase"/>
    <property type="match status" value="1"/>
</dbReference>
<dbReference type="EMBL" id="CP087164">
    <property type="protein sequence ID" value="UGS33916.1"/>
    <property type="molecule type" value="Genomic_DNA"/>
</dbReference>
<reference evidence="2" key="1">
    <citation type="journal article" date="2022" name="Int. J. Syst. Evol. Microbiol.">
        <title>Pseudomonas aegrilactucae sp. nov. and Pseudomonas morbosilactucae sp. nov., pathogens causing bacterial rot of lettuce in Japan.</title>
        <authorList>
            <person name="Sawada H."/>
            <person name="Fujikawa T."/>
            <person name="Satou M."/>
        </authorList>
    </citation>
    <scope>NUCLEOTIDE SEQUENCE</scope>
    <source>
        <strain evidence="2">0166_1</strain>
    </source>
</reference>
<dbReference type="Gene3D" id="3.10.180.10">
    <property type="entry name" value="2,3-Dihydroxybiphenyl 1,2-Dioxygenase, domain 1"/>
    <property type="match status" value="1"/>
</dbReference>
<dbReference type="RefSeq" id="WP_259313604.1">
    <property type="nucleotide sequence ID" value="NZ_CP087164.1"/>
</dbReference>
<dbReference type="InterPro" id="IPR029068">
    <property type="entry name" value="Glyas_Bleomycin-R_OHBP_Dase"/>
</dbReference>
<evidence type="ECO:0000313" key="3">
    <source>
        <dbReference type="Proteomes" id="UP001162834"/>
    </source>
</evidence>
<keyword evidence="3" id="KW-1185">Reference proteome</keyword>
<dbReference type="InterPro" id="IPR052164">
    <property type="entry name" value="Anthracycline_SecMetBiosynth"/>
</dbReference>
<accession>A0A9E7BWS9</accession>
<organism evidence="2 3">
    <name type="scientific">Capillimicrobium parvum</name>
    <dbReference type="NCBI Taxonomy" id="2884022"/>
    <lineage>
        <taxon>Bacteria</taxon>
        <taxon>Bacillati</taxon>
        <taxon>Actinomycetota</taxon>
        <taxon>Thermoleophilia</taxon>
        <taxon>Solirubrobacterales</taxon>
        <taxon>Capillimicrobiaceae</taxon>
        <taxon>Capillimicrobium</taxon>
    </lineage>
</organism>
<feature type="domain" description="VOC" evidence="1">
    <location>
        <begin position="10"/>
        <end position="123"/>
    </location>
</feature>
<dbReference type="InterPro" id="IPR004360">
    <property type="entry name" value="Glyas_Fos-R_dOase_dom"/>
</dbReference>
<protein>
    <recommendedName>
        <fullName evidence="1">VOC domain-containing protein</fullName>
    </recommendedName>
</protein>